<evidence type="ECO:0000313" key="2">
    <source>
        <dbReference type="Proteomes" id="UP001642540"/>
    </source>
</evidence>
<sequence length="61" mass="6952">MDTFLSRFSKAIRYAGLQHMQQDVLSRIILSLHHTKALLDATNNFSRVGLVWIGSVPKLQQ</sequence>
<reference evidence="1 2" key="1">
    <citation type="submission" date="2024-08" db="EMBL/GenBank/DDBJ databases">
        <authorList>
            <person name="Cucini C."/>
            <person name="Frati F."/>
        </authorList>
    </citation>
    <scope>NUCLEOTIDE SEQUENCE [LARGE SCALE GENOMIC DNA]</scope>
</reference>
<dbReference type="EMBL" id="CAXLJM020000144">
    <property type="protein sequence ID" value="CAL8141081.1"/>
    <property type="molecule type" value="Genomic_DNA"/>
</dbReference>
<keyword evidence="2" id="KW-1185">Reference proteome</keyword>
<evidence type="ECO:0000313" key="1">
    <source>
        <dbReference type="EMBL" id="CAL8141081.1"/>
    </source>
</evidence>
<protein>
    <submittedName>
        <fullName evidence="1">Uncharacterized protein</fullName>
    </submittedName>
</protein>
<accession>A0ABP1S200</accession>
<organism evidence="1 2">
    <name type="scientific">Orchesella dallaii</name>
    <dbReference type="NCBI Taxonomy" id="48710"/>
    <lineage>
        <taxon>Eukaryota</taxon>
        <taxon>Metazoa</taxon>
        <taxon>Ecdysozoa</taxon>
        <taxon>Arthropoda</taxon>
        <taxon>Hexapoda</taxon>
        <taxon>Collembola</taxon>
        <taxon>Entomobryomorpha</taxon>
        <taxon>Entomobryoidea</taxon>
        <taxon>Orchesellidae</taxon>
        <taxon>Orchesellinae</taxon>
        <taxon>Orchesella</taxon>
    </lineage>
</organism>
<name>A0ABP1S200_9HEXA</name>
<dbReference type="Proteomes" id="UP001642540">
    <property type="component" value="Unassembled WGS sequence"/>
</dbReference>
<gene>
    <name evidence="1" type="ORF">ODALV1_LOCUS28564</name>
</gene>
<proteinExistence type="predicted"/>
<comment type="caution">
    <text evidence="1">The sequence shown here is derived from an EMBL/GenBank/DDBJ whole genome shotgun (WGS) entry which is preliminary data.</text>
</comment>